<evidence type="ECO:0000313" key="17">
    <source>
        <dbReference type="Proteomes" id="UP000287033"/>
    </source>
</evidence>
<dbReference type="Pfam" id="PF07653">
    <property type="entry name" value="SH3_2"/>
    <property type="match status" value="1"/>
</dbReference>
<sequence>MAVRFQDPFVEMEETLIWEQHTVVINRDSKIGFGIAISGGIDKPNSTTGETAILVSDVVRFGPAEGKIMIKDRIVMVNGVSMDNVTSSFAIQNLKRSGKSVNITVKRPHKVQIPVTNTAPAASYYSSRSDYAHDDASDEDEDYDPADRRLRRIQNQNLYHGDSHHNNNYDQDSSRNNSYDRSPSPSRSYDRSPSPSRSYNRSPSPSRNHNYQHNHRDHDARRAGREHNPNGSYHDESDDDDIHYDEVKKPIKSYLIKNSANEEYGLRLGSQIFIKHMSSDGLASKEGVLKEGDIILKINGVVTENISLEDTRTLIEKSEGELRLVVLRDNEQFLINVPELRDSEENSLEEYSDIEPEHTDSPIENWPKHTVEDPRNTMKSNGSLKPNIKPVSELEVRPTASKPPHDAVVEERTYAAPIKTSNTRPQDEYNVGYSPDMKVARFVKDASVGLQLAGGNDVGIFVSRVLDESPAAKQGIQKGDQILQVNNVNFQNLTREEAVLLMLDIPKGELVEIKAQRKEGIYQKMINSNVGDSFYVRTHFDHEVEGTQELSFRRGEVFRVVDTMHKGKLGAWYAMRIGRDFKEQDKGTIPSKNRAEQIAKAEITQKASSSSSSGARAEFWKMRGLRGAKKNIRKSRDDLSALTIQGKYPPYERVILREAPYKRPVVILGPISDIATQRLASDLPDQFELAQMVQRNSEEVGSSSVIKLETVRLIAQKNKHGLLDITPSAIERLNYVKWYPIVVFFNPENKQEVKAMRQHLYPQSRKSSKSLYNQAVKLRKYWSHLFTGTINLNSGSSAWYEALKATIKEQQTQAVWFPEEKSDETETENLELLNRSTSMSMDYLSCDESRANSDYEDTDAEGGAYTDNELDDALDEPAIIRSSEPIRNEPSHISNEATHEAPKTHSQIQPQGQYRDPHFTRLDRQDLNAITSRRDLIYSSDENDDDDEWNGPATEL</sequence>
<dbReference type="GO" id="GO:0150105">
    <property type="term" value="P:protein localization to cell-cell junction"/>
    <property type="evidence" value="ECO:0007669"/>
    <property type="project" value="TreeGrafter"/>
</dbReference>
<dbReference type="OrthoDB" id="418634at2759"/>
<dbReference type="InterPro" id="IPR008144">
    <property type="entry name" value="Guanylate_kin-like_dom"/>
</dbReference>
<dbReference type="PRINTS" id="PR01600">
    <property type="entry name" value="ZONOCCLUDNS3"/>
</dbReference>
<comment type="similarity">
    <text evidence="3">Belongs to the MAGUK family.</text>
</comment>
<dbReference type="PROSITE" id="PS50106">
    <property type="entry name" value="PDZ"/>
    <property type="match status" value="3"/>
</dbReference>
<keyword evidence="6" id="KW-1003">Cell membrane</keyword>
<evidence type="ECO:0000256" key="7">
    <source>
        <dbReference type="ARBA" id="ARBA00022553"/>
    </source>
</evidence>
<dbReference type="AlphaFoldDB" id="A0A401SJ13"/>
<reference evidence="16 17" key="1">
    <citation type="journal article" date="2018" name="Nat. Ecol. Evol.">
        <title>Shark genomes provide insights into elasmobranch evolution and the origin of vertebrates.</title>
        <authorList>
            <person name="Hara Y"/>
            <person name="Yamaguchi K"/>
            <person name="Onimaru K"/>
            <person name="Kadota M"/>
            <person name="Koyanagi M"/>
            <person name="Keeley SD"/>
            <person name="Tatsumi K"/>
            <person name="Tanaka K"/>
            <person name="Motone F"/>
            <person name="Kageyama Y"/>
            <person name="Nozu R"/>
            <person name="Adachi N"/>
            <person name="Nishimura O"/>
            <person name="Nakagawa R"/>
            <person name="Tanegashima C"/>
            <person name="Kiyatake I"/>
            <person name="Matsumoto R"/>
            <person name="Murakumo K"/>
            <person name="Nishida K"/>
            <person name="Terakita A"/>
            <person name="Kuratani S"/>
            <person name="Sato K"/>
            <person name="Hyodo S Kuraku.S."/>
        </authorList>
    </citation>
    <scope>NUCLEOTIDE SEQUENCE [LARGE SCALE GENOMIC DNA]</scope>
</reference>
<dbReference type="Gene3D" id="2.30.30.40">
    <property type="entry name" value="SH3 Domains"/>
    <property type="match status" value="1"/>
</dbReference>
<dbReference type="FunFam" id="2.30.42.10:FF:000013">
    <property type="entry name" value="Putative tight junction protein ZO-1"/>
    <property type="match status" value="1"/>
</dbReference>
<dbReference type="FunFam" id="2.30.42.10:FF:000009">
    <property type="entry name" value="Putative tight junction protein ZO-1"/>
    <property type="match status" value="1"/>
</dbReference>
<keyword evidence="8" id="KW-0677">Repeat</keyword>
<evidence type="ECO:0000256" key="2">
    <source>
        <dbReference type="ARBA" id="ARBA00004435"/>
    </source>
</evidence>
<evidence type="ECO:0000259" key="13">
    <source>
        <dbReference type="PROSITE" id="PS50002"/>
    </source>
</evidence>
<feature type="region of interest" description="Disordered" evidence="12">
    <location>
        <begin position="124"/>
        <end position="144"/>
    </location>
</feature>
<dbReference type="InterPro" id="IPR005417">
    <property type="entry name" value="ZO"/>
</dbReference>
<dbReference type="SMART" id="SM00072">
    <property type="entry name" value="GuKc"/>
    <property type="match status" value="1"/>
</dbReference>
<feature type="region of interest" description="Disordered" evidence="12">
    <location>
        <begin position="157"/>
        <end position="242"/>
    </location>
</feature>
<dbReference type="EMBL" id="BEZZ01000301">
    <property type="protein sequence ID" value="GCC30406.1"/>
    <property type="molecule type" value="Genomic_DNA"/>
</dbReference>
<dbReference type="InterPro" id="IPR005420">
    <property type="entry name" value="ZO-3"/>
</dbReference>
<evidence type="ECO:0000256" key="5">
    <source>
        <dbReference type="ARBA" id="ARBA00022443"/>
    </source>
</evidence>
<keyword evidence="4" id="KW-0796">Tight junction</keyword>
<evidence type="ECO:0000256" key="4">
    <source>
        <dbReference type="ARBA" id="ARBA00022427"/>
    </source>
</evidence>
<dbReference type="CDD" id="cd06728">
    <property type="entry name" value="PDZ2_ZO1-like_ds"/>
    <property type="match status" value="1"/>
</dbReference>
<evidence type="ECO:0000256" key="6">
    <source>
        <dbReference type="ARBA" id="ARBA00022475"/>
    </source>
</evidence>
<name>A0A401SJ13_CHIPU</name>
<evidence type="ECO:0000256" key="8">
    <source>
        <dbReference type="ARBA" id="ARBA00022737"/>
    </source>
</evidence>
<dbReference type="Pfam" id="PF00595">
    <property type="entry name" value="PDZ"/>
    <property type="match status" value="3"/>
</dbReference>
<dbReference type="InterPro" id="IPR036034">
    <property type="entry name" value="PDZ_sf"/>
</dbReference>
<dbReference type="PROSITE" id="PS50052">
    <property type="entry name" value="GUANYLATE_KINASE_2"/>
    <property type="match status" value="1"/>
</dbReference>
<evidence type="ECO:0000256" key="10">
    <source>
        <dbReference type="ARBA" id="ARBA00023136"/>
    </source>
</evidence>
<dbReference type="InterPro" id="IPR001452">
    <property type="entry name" value="SH3_domain"/>
</dbReference>
<protein>
    <recommendedName>
        <fullName evidence="18">Tight junction protein ZO-1</fullName>
    </recommendedName>
</protein>
<dbReference type="GO" id="GO:1905605">
    <property type="term" value="P:positive regulation of blood-brain barrier permeability"/>
    <property type="evidence" value="ECO:0007669"/>
    <property type="project" value="TreeGrafter"/>
</dbReference>
<evidence type="ECO:0000313" key="16">
    <source>
        <dbReference type="EMBL" id="GCC30406.1"/>
    </source>
</evidence>
<dbReference type="GO" id="GO:0090557">
    <property type="term" value="P:establishment of endothelial intestinal barrier"/>
    <property type="evidence" value="ECO:0007669"/>
    <property type="project" value="TreeGrafter"/>
</dbReference>
<dbReference type="SUPFAM" id="SSF50044">
    <property type="entry name" value="SH3-domain"/>
    <property type="match status" value="1"/>
</dbReference>
<evidence type="ECO:0000256" key="1">
    <source>
        <dbReference type="ARBA" id="ARBA00004413"/>
    </source>
</evidence>
<dbReference type="InterPro" id="IPR027417">
    <property type="entry name" value="P-loop_NTPase"/>
</dbReference>
<dbReference type="STRING" id="137246.A0A401SJ13"/>
<evidence type="ECO:0000256" key="3">
    <source>
        <dbReference type="ARBA" id="ARBA00007014"/>
    </source>
</evidence>
<feature type="domain" description="PDZ" evidence="15">
    <location>
        <begin position="252"/>
        <end position="330"/>
    </location>
</feature>
<keyword evidence="10" id="KW-0472">Membrane</keyword>
<dbReference type="CDD" id="cd06727">
    <property type="entry name" value="PDZ1_ZO1-like"/>
    <property type="match status" value="1"/>
</dbReference>
<keyword evidence="7" id="KW-0597">Phosphoprotein</keyword>
<feature type="domain" description="SH3" evidence="13">
    <location>
        <begin position="531"/>
        <end position="599"/>
    </location>
</feature>
<dbReference type="InterPro" id="IPR001478">
    <property type="entry name" value="PDZ"/>
</dbReference>
<dbReference type="GO" id="GO:0005923">
    <property type="term" value="C:bicellular tight junction"/>
    <property type="evidence" value="ECO:0007669"/>
    <property type="project" value="UniProtKB-SubCell"/>
</dbReference>
<organism evidence="16 17">
    <name type="scientific">Chiloscyllium punctatum</name>
    <name type="common">Brownbanded bambooshark</name>
    <name type="synonym">Hemiscyllium punctatum</name>
    <dbReference type="NCBI Taxonomy" id="137246"/>
    <lineage>
        <taxon>Eukaryota</taxon>
        <taxon>Metazoa</taxon>
        <taxon>Chordata</taxon>
        <taxon>Craniata</taxon>
        <taxon>Vertebrata</taxon>
        <taxon>Chondrichthyes</taxon>
        <taxon>Elasmobranchii</taxon>
        <taxon>Galeomorphii</taxon>
        <taxon>Galeoidea</taxon>
        <taxon>Orectolobiformes</taxon>
        <taxon>Hemiscylliidae</taxon>
        <taxon>Chiloscyllium</taxon>
    </lineage>
</organism>
<dbReference type="Proteomes" id="UP000287033">
    <property type="component" value="Unassembled WGS sequence"/>
</dbReference>
<feature type="region of interest" description="Disordered" evidence="12">
    <location>
        <begin position="882"/>
        <end position="956"/>
    </location>
</feature>
<gene>
    <name evidence="16" type="ORF">chiPu_0008857</name>
</gene>
<keyword evidence="17" id="KW-1185">Reference proteome</keyword>
<feature type="compositionally biased region" description="Basic and acidic residues" evidence="12">
    <location>
        <begin position="214"/>
        <end position="228"/>
    </location>
</feature>
<dbReference type="SUPFAM" id="SSF52540">
    <property type="entry name" value="P-loop containing nucleoside triphosphate hydrolases"/>
    <property type="match status" value="1"/>
</dbReference>
<dbReference type="GO" id="GO:0098609">
    <property type="term" value="P:cell-cell adhesion"/>
    <property type="evidence" value="ECO:0007669"/>
    <property type="project" value="TreeGrafter"/>
</dbReference>
<evidence type="ECO:0000259" key="15">
    <source>
        <dbReference type="PROSITE" id="PS50106"/>
    </source>
</evidence>
<dbReference type="InterPro" id="IPR008145">
    <property type="entry name" value="GK/Ca_channel_bsu"/>
</dbReference>
<dbReference type="GO" id="GO:0005886">
    <property type="term" value="C:plasma membrane"/>
    <property type="evidence" value="ECO:0007669"/>
    <property type="project" value="UniProtKB-SubCell"/>
</dbReference>
<dbReference type="GO" id="GO:0050839">
    <property type="term" value="F:cell adhesion molecule binding"/>
    <property type="evidence" value="ECO:0007669"/>
    <property type="project" value="TreeGrafter"/>
</dbReference>
<dbReference type="SMART" id="SM00228">
    <property type="entry name" value="PDZ"/>
    <property type="match status" value="3"/>
</dbReference>
<dbReference type="PANTHER" id="PTHR13865">
    <property type="entry name" value="TIGHT JUNCTION PROTEIN"/>
    <property type="match status" value="1"/>
</dbReference>
<evidence type="ECO:0000256" key="12">
    <source>
        <dbReference type="SAM" id="MobiDB-lite"/>
    </source>
</evidence>
<comment type="subcellular location">
    <subcellularLocation>
        <location evidence="2">Cell junction</location>
        <location evidence="2">Tight junction</location>
    </subcellularLocation>
    <subcellularLocation>
        <location evidence="1">Cell membrane</location>
        <topology evidence="1">Peripheral membrane protein</topology>
        <orientation evidence="1">Cytoplasmic side</orientation>
    </subcellularLocation>
</comment>
<evidence type="ECO:0008006" key="18">
    <source>
        <dbReference type="Google" id="ProtNLM"/>
    </source>
</evidence>
<feature type="compositionally biased region" description="Low complexity" evidence="12">
    <location>
        <begin position="168"/>
        <end position="208"/>
    </location>
</feature>
<dbReference type="GO" id="GO:0045216">
    <property type="term" value="P:cell-cell junction organization"/>
    <property type="evidence" value="ECO:0007669"/>
    <property type="project" value="TreeGrafter"/>
</dbReference>
<evidence type="ECO:0000256" key="9">
    <source>
        <dbReference type="ARBA" id="ARBA00022949"/>
    </source>
</evidence>
<feature type="region of interest" description="Disordered" evidence="12">
    <location>
        <begin position="352"/>
        <end position="406"/>
    </location>
</feature>
<feature type="domain" description="Guanylate kinase-like" evidence="14">
    <location>
        <begin position="687"/>
        <end position="808"/>
    </location>
</feature>
<evidence type="ECO:0000259" key="14">
    <source>
        <dbReference type="PROSITE" id="PS50052"/>
    </source>
</evidence>
<dbReference type="CDD" id="cd11859">
    <property type="entry name" value="SH3_ZO"/>
    <property type="match status" value="1"/>
</dbReference>
<feature type="domain" description="PDZ" evidence="15">
    <location>
        <begin position="436"/>
        <end position="502"/>
    </location>
</feature>
<comment type="caution">
    <text evidence="16">The sequence shown here is derived from an EMBL/GenBank/DDBJ whole genome shotgun (WGS) entry which is preliminary data.</text>
</comment>
<dbReference type="PANTHER" id="PTHR13865:SF11">
    <property type="entry name" value="TIGHT JUNCTION PROTEIN ZO-3"/>
    <property type="match status" value="1"/>
</dbReference>
<feature type="region of interest" description="Disordered" evidence="12">
    <location>
        <begin position="850"/>
        <end position="869"/>
    </location>
</feature>
<feature type="domain" description="PDZ" evidence="15">
    <location>
        <begin position="22"/>
        <end position="109"/>
    </location>
</feature>
<dbReference type="InterPro" id="IPR036028">
    <property type="entry name" value="SH3-like_dom_sf"/>
</dbReference>
<dbReference type="SUPFAM" id="SSF50156">
    <property type="entry name" value="PDZ domain-like"/>
    <property type="match status" value="3"/>
</dbReference>
<dbReference type="CDD" id="cd06729">
    <property type="entry name" value="PDZ3_ZO1-like_domain"/>
    <property type="match status" value="1"/>
</dbReference>
<dbReference type="PROSITE" id="PS50002">
    <property type="entry name" value="SH3"/>
    <property type="match status" value="1"/>
</dbReference>
<dbReference type="Gene3D" id="2.30.42.10">
    <property type="match status" value="3"/>
</dbReference>
<dbReference type="PRINTS" id="PR01597">
    <property type="entry name" value="ZONOCCLUDNS"/>
</dbReference>
<keyword evidence="9" id="KW-0965">Cell junction</keyword>
<keyword evidence="5 11" id="KW-0728">SH3 domain</keyword>
<dbReference type="OMA" id="VLMRPVK"/>
<dbReference type="Gene3D" id="3.40.50.300">
    <property type="entry name" value="P-loop containing nucleotide triphosphate hydrolases"/>
    <property type="match status" value="1"/>
</dbReference>
<feature type="compositionally biased region" description="Basic and acidic residues" evidence="12">
    <location>
        <begin position="915"/>
        <end position="936"/>
    </location>
</feature>
<accession>A0A401SJ13</accession>
<feature type="compositionally biased region" description="Basic and acidic residues" evidence="12">
    <location>
        <begin position="355"/>
        <end position="376"/>
    </location>
</feature>
<dbReference type="FunFam" id="3.40.50.300:FF:000110">
    <property type="entry name" value="tight junction protein ZO-1 isoform X1"/>
    <property type="match status" value="1"/>
</dbReference>
<dbReference type="Pfam" id="PF00625">
    <property type="entry name" value="Guanylate_kin"/>
    <property type="match status" value="1"/>
</dbReference>
<evidence type="ECO:0000256" key="11">
    <source>
        <dbReference type="PROSITE-ProRule" id="PRU00192"/>
    </source>
</evidence>
<proteinExistence type="inferred from homology"/>